<name>A0ACD3A0A8_9AGAR</name>
<sequence>MALQERLLILLFCRSSGGKNALRKQFGNHGGGIPCSSLRIRTAPPSRLPITDSNRHSNALLAAEGESFPNIIAFFSFRSPLKGTYATKPIPHTDRSTLFKRQQIRRLSSIDTILSCSGGSPFVCR</sequence>
<accession>A0ACD3A0A8</accession>
<dbReference type="EMBL" id="ML209178">
    <property type="protein sequence ID" value="TFK58829.1"/>
    <property type="molecule type" value="Genomic_DNA"/>
</dbReference>
<gene>
    <name evidence="1" type="ORF">BDN72DRAFT_677719</name>
</gene>
<organism evidence="1 2">
    <name type="scientific">Pluteus cervinus</name>
    <dbReference type="NCBI Taxonomy" id="181527"/>
    <lineage>
        <taxon>Eukaryota</taxon>
        <taxon>Fungi</taxon>
        <taxon>Dikarya</taxon>
        <taxon>Basidiomycota</taxon>
        <taxon>Agaricomycotina</taxon>
        <taxon>Agaricomycetes</taxon>
        <taxon>Agaricomycetidae</taxon>
        <taxon>Agaricales</taxon>
        <taxon>Pluteineae</taxon>
        <taxon>Pluteaceae</taxon>
        <taxon>Pluteus</taxon>
    </lineage>
</organism>
<evidence type="ECO:0000313" key="2">
    <source>
        <dbReference type="Proteomes" id="UP000308600"/>
    </source>
</evidence>
<dbReference type="Proteomes" id="UP000308600">
    <property type="component" value="Unassembled WGS sequence"/>
</dbReference>
<protein>
    <submittedName>
        <fullName evidence="1">Uncharacterized protein</fullName>
    </submittedName>
</protein>
<evidence type="ECO:0000313" key="1">
    <source>
        <dbReference type="EMBL" id="TFK58829.1"/>
    </source>
</evidence>
<keyword evidence="2" id="KW-1185">Reference proteome</keyword>
<proteinExistence type="predicted"/>
<reference evidence="1 2" key="1">
    <citation type="journal article" date="2019" name="Nat. Ecol. Evol.">
        <title>Megaphylogeny resolves global patterns of mushroom evolution.</title>
        <authorList>
            <person name="Varga T."/>
            <person name="Krizsan K."/>
            <person name="Foldi C."/>
            <person name="Dima B."/>
            <person name="Sanchez-Garcia M."/>
            <person name="Sanchez-Ramirez S."/>
            <person name="Szollosi G.J."/>
            <person name="Szarkandi J.G."/>
            <person name="Papp V."/>
            <person name="Albert L."/>
            <person name="Andreopoulos W."/>
            <person name="Angelini C."/>
            <person name="Antonin V."/>
            <person name="Barry K.W."/>
            <person name="Bougher N.L."/>
            <person name="Buchanan P."/>
            <person name="Buyck B."/>
            <person name="Bense V."/>
            <person name="Catcheside P."/>
            <person name="Chovatia M."/>
            <person name="Cooper J."/>
            <person name="Damon W."/>
            <person name="Desjardin D."/>
            <person name="Finy P."/>
            <person name="Geml J."/>
            <person name="Haridas S."/>
            <person name="Hughes K."/>
            <person name="Justo A."/>
            <person name="Karasinski D."/>
            <person name="Kautmanova I."/>
            <person name="Kiss B."/>
            <person name="Kocsube S."/>
            <person name="Kotiranta H."/>
            <person name="LaButti K.M."/>
            <person name="Lechner B.E."/>
            <person name="Liimatainen K."/>
            <person name="Lipzen A."/>
            <person name="Lukacs Z."/>
            <person name="Mihaltcheva S."/>
            <person name="Morgado L.N."/>
            <person name="Niskanen T."/>
            <person name="Noordeloos M.E."/>
            <person name="Ohm R.A."/>
            <person name="Ortiz-Santana B."/>
            <person name="Ovrebo C."/>
            <person name="Racz N."/>
            <person name="Riley R."/>
            <person name="Savchenko A."/>
            <person name="Shiryaev A."/>
            <person name="Soop K."/>
            <person name="Spirin V."/>
            <person name="Szebenyi C."/>
            <person name="Tomsovsky M."/>
            <person name="Tulloss R.E."/>
            <person name="Uehling J."/>
            <person name="Grigoriev I.V."/>
            <person name="Vagvolgyi C."/>
            <person name="Papp T."/>
            <person name="Martin F.M."/>
            <person name="Miettinen O."/>
            <person name="Hibbett D.S."/>
            <person name="Nagy L.G."/>
        </authorList>
    </citation>
    <scope>NUCLEOTIDE SEQUENCE [LARGE SCALE GENOMIC DNA]</scope>
    <source>
        <strain evidence="1 2">NL-1719</strain>
    </source>
</reference>